<keyword evidence="1" id="KW-0472">Membrane</keyword>
<keyword evidence="1" id="KW-1133">Transmembrane helix</keyword>
<evidence type="ECO:0008006" key="4">
    <source>
        <dbReference type="Google" id="ProtNLM"/>
    </source>
</evidence>
<reference evidence="3" key="1">
    <citation type="journal article" date="2019" name="Int. J. Syst. Evol. Microbiol.">
        <title>The Global Catalogue of Microorganisms (GCM) 10K type strain sequencing project: providing services to taxonomists for standard genome sequencing and annotation.</title>
        <authorList>
            <consortium name="The Broad Institute Genomics Platform"/>
            <consortium name="The Broad Institute Genome Sequencing Center for Infectious Disease"/>
            <person name="Wu L."/>
            <person name="Ma J."/>
        </authorList>
    </citation>
    <scope>NUCLEOTIDE SEQUENCE [LARGE SCALE GENOMIC DNA]</scope>
    <source>
        <strain evidence="3">CGMCC 1.7693</strain>
    </source>
</reference>
<comment type="caution">
    <text evidence="2">The sequence shown here is derived from an EMBL/GenBank/DDBJ whole genome shotgun (WGS) entry which is preliminary data.</text>
</comment>
<keyword evidence="1" id="KW-0812">Transmembrane</keyword>
<gene>
    <name evidence="2" type="ORF">GCM10011346_32660</name>
</gene>
<organism evidence="2 3">
    <name type="scientific">Oceanobacillus neutriphilus</name>
    <dbReference type="NCBI Taxonomy" id="531815"/>
    <lineage>
        <taxon>Bacteria</taxon>
        <taxon>Bacillati</taxon>
        <taxon>Bacillota</taxon>
        <taxon>Bacilli</taxon>
        <taxon>Bacillales</taxon>
        <taxon>Bacillaceae</taxon>
        <taxon>Oceanobacillus</taxon>
    </lineage>
</organism>
<protein>
    <recommendedName>
        <fullName evidence="4">DUF2569 domain-containing protein</fullName>
    </recommendedName>
</protein>
<dbReference type="Pfam" id="PF10754">
    <property type="entry name" value="DUF2569"/>
    <property type="match status" value="1"/>
</dbReference>
<feature type="transmembrane region" description="Helical" evidence="1">
    <location>
        <begin position="21"/>
        <end position="44"/>
    </location>
</feature>
<evidence type="ECO:0000256" key="1">
    <source>
        <dbReference type="SAM" id="Phobius"/>
    </source>
</evidence>
<evidence type="ECO:0000313" key="2">
    <source>
        <dbReference type="EMBL" id="GGP13264.1"/>
    </source>
</evidence>
<name>A0ABQ2NXW3_9BACI</name>
<dbReference type="EMBL" id="BMLW01000009">
    <property type="protein sequence ID" value="GGP13264.1"/>
    <property type="molecule type" value="Genomic_DNA"/>
</dbReference>
<dbReference type="RefSeq" id="WP_188735397.1">
    <property type="nucleotide sequence ID" value="NZ_BMLW01000009.1"/>
</dbReference>
<evidence type="ECO:0000313" key="3">
    <source>
        <dbReference type="Proteomes" id="UP000641206"/>
    </source>
</evidence>
<sequence>MEEKNAENQPEFRTDSPYAIVAGWLILPAIMMILNIVVAVYIVIAVNPAYLGNYDLAIYITNIILIFFYLFIIYSWIKRKRILPKLMITAYTINILSHLPDLFMEGETGGGSILPSVLWILYFIRSRRVKATFTN</sequence>
<dbReference type="Proteomes" id="UP000641206">
    <property type="component" value="Unassembled WGS sequence"/>
</dbReference>
<proteinExistence type="predicted"/>
<dbReference type="InterPro" id="IPR019690">
    <property type="entry name" value="DUF2569"/>
</dbReference>
<feature type="transmembrane region" description="Helical" evidence="1">
    <location>
        <begin position="56"/>
        <end position="77"/>
    </location>
</feature>
<accession>A0ABQ2NXW3</accession>
<keyword evidence="3" id="KW-1185">Reference proteome</keyword>